<evidence type="ECO:0000256" key="1">
    <source>
        <dbReference type="SAM" id="MobiDB-lite"/>
    </source>
</evidence>
<accession>A0A9W8K477</accession>
<feature type="region of interest" description="Disordered" evidence="1">
    <location>
        <begin position="19"/>
        <end position="51"/>
    </location>
</feature>
<feature type="compositionally biased region" description="Polar residues" evidence="1">
    <location>
        <begin position="35"/>
        <end position="48"/>
    </location>
</feature>
<name>A0A9W8K477_9AGAR</name>
<sequence length="69" mass="7164">MQAEPSPLAGTIAQILQKENGDAAATPMAPIAKAQETQPGRLSTSTDLPNPIPALRQVRAIRLGGFTGK</sequence>
<comment type="caution">
    <text evidence="2">The sequence shown here is derived from an EMBL/GenBank/DDBJ whole genome shotgun (WGS) entry which is preliminary data.</text>
</comment>
<dbReference type="AlphaFoldDB" id="A0A9W8K477"/>
<organism evidence="2 3">
    <name type="scientific">Agrocybe chaxingu</name>
    <dbReference type="NCBI Taxonomy" id="84603"/>
    <lineage>
        <taxon>Eukaryota</taxon>
        <taxon>Fungi</taxon>
        <taxon>Dikarya</taxon>
        <taxon>Basidiomycota</taxon>
        <taxon>Agaricomycotina</taxon>
        <taxon>Agaricomycetes</taxon>
        <taxon>Agaricomycetidae</taxon>
        <taxon>Agaricales</taxon>
        <taxon>Agaricineae</taxon>
        <taxon>Strophariaceae</taxon>
        <taxon>Agrocybe</taxon>
    </lineage>
</organism>
<feature type="compositionally biased region" description="Low complexity" evidence="1">
    <location>
        <begin position="23"/>
        <end position="34"/>
    </location>
</feature>
<dbReference type="Proteomes" id="UP001148786">
    <property type="component" value="Unassembled WGS sequence"/>
</dbReference>
<protein>
    <submittedName>
        <fullName evidence="2">Uncharacterized protein</fullName>
    </submittedName>
</protein>
<proteinExistence type="predicted"/>
<evidence type="ECO:0000313" key="3">
    <source>
        <dbReference type="Proteomes" id="UP001148786"/>
    </source>
</evidence>
<evidence type="ECO:0000313" key="2">
    <source>
        <dbReference type="EMBL" id="KAJ3512126.1"/>
    </source>
</evidence>
<reference evidence="2" key="1">
    <citation type="submission" date="2022-07" db="EMBL/GenBank/DDBJ databases">
        <title>Genome Sequence of Agrocybe chaxingu.</title>
        <authorList>
            <person name="Buettner E."/>
        </authorList>
    </citation>
    <scope>NUCLEOTIDE SEQUENCE</scope>
    <source>
        <strain evidence="2">MP-N11</strain>
    </source>
</reference>
<gene>
    <name evidence="2" type="ORF">NLJ89_g3700</name>
</gene>
<dbReference type="EMBL" id="JANKHO010000279">
    <property type="protein sequence ID" value="KAJ3512126.1"/>
    <property type="molecule type" value="Genomic_DNA"/>
</dbReference>
<keyword evidence="3" id="KW-1185">Reference proteome</keyword>